<keyword evidence="8" id="KW-0496">Mitochondrion</keyword>
<dbReference type="GeneID" id="30179737"/>
<evidence type="ECO:0000313" key="11">
    <source>
        <dbReference type="Proteomes" id="UP000094455"/>
    </source>
</evidence>
<keyword evidence="5" id="KW-1000">Mitochondrion outer membrane</keyword>
<name>A0A1E3NEE0_9ASCO</name>
<dbReference type="GO" id="GO:0045040">
    <property type="term" value="P:protein insertion into mitochondrial outer membrane"/>
    <property type="evidence" value="ECO:0007669"/>
    <property type="project" value="EnsemblFungi"/>
</dbReference>
<keyword evidence="6" id="KW-0653">Protein transport</keyword>
<dbReference type="Proteomes" id="UP000094455">
    <property type="component" value="Unassembled WGS sequence"/>
</dbReference>
<evidence type="ECO:0008006" key="12">
    <source>
        <dbReference type="Google" id="ProtNLM"/>
    </source>
</evidence>
<organism evidence="10 11">
    <name type="scientific">Pichia membranifaciens NRRL Y-2026</name>
    <dbReference type="NCBI Taxonomy" id="763406"/>
    <lineage>
        <taxon>Eukaryota</taxon>
        <taxon>Fungi</taxon>
        <taxon>Dikarya</taxon>
        <taxon>Ascomycota</taxon>
        <taxon>Saccharomycotina</taxon>
        <taxon>Pichiomycetes</taxon>
        <taxon>Pichiales</taxon>
        <taxon>Pichiaceae</taxon>
        <taxon>Pichia</taxon>
    </lineage>
</organism>
<comment type="subcellular location">
    <subcellularLocation>
        <location evidence="1">Mitochondrion outer membrane</location>
        <topology evidence="1">Single-pass membrane protein</topology>
    </subcellularLocation>
</comment>
<sequence length="57" mass="6326">MAGLNLSEESKERFTKIFETAQTITHYGWLPFVIYLGWASTSNKPNVVALLSPLPSA</sequence>
<dbReference type="GO" id="GO:0005742">
    <property type="term" value="C:mitochondrial outer membrane translocase complex"/>
    <property type="evidence" value="ECO:0007669"/>
    <property type="project" value="EnsemblFungi"/>
</dbReference>
<evidence type="ECO:0000256" key="7">
    <source>
        <dbReference type="ARBA" id="ARBA00022989"/>
    </source>
</evidence>
<dbReference type="PANTHER" id="PTHR34944">
    <property type="entry name" value="MITOCHONDRIAL IMPORT RECEPTOR SUBUNIT TOM7"/>
    <property type="match status" value="1"/>
</dbReference>
<evidence type="ECO:0000256" key="1">
    <source>
        <dbReference type="ARBA" id="ARBA00004572"/>
    </source>
</evidence>
<dbReference type="GO" id="GO:0030150">
    <property type="term" value="P:protein import into mitochondrial matrix"/>
    <property type="evidence" value="ECO:0007669"/>
    <property type="project" value="EnsemblFungi"/>
</dbReference>
<keyword evidence="3" id="KW-0813">Transport</keyword>
<evidence type="ECO:0000256" key="2">
    <source>
        <dbReference type="ARBA" id="ARBA00010917"/>
    </source>
</evidence>
<evidence type="ECO:0000256" key="6">
    <source>
        <dbReference type="ARBA" id="ARBA00022927"/>
    </source>
</evidence>
<protein>
    <recommendedName>
        <fullName evidence="12">Mitochondrial import receptor subunit TOM7</fullName>
    </recommendedName>
</protein>
<dbReference type="InterPro" id="IPR012621">
    <property type="entry name" value="Tom7"/>
</dbReference>
<evidence type="ECO:0000256" key="4">
    <source>
        <dbReference type="ARBA" id="ARBA00022692"/>
    </source>
</evidence>
<dbReference type="PANTHER" id="PTHR34944:SF2">
    <property type="entry name" value="MITOCHONDRIAL IMPORT RECEPTOR SUBUNIT TOM7"/>
    <property type="match status" value="1"/>
</dbReference>
<gene>
    <name evidence="10" type="ORF">PICMEDRAFT_37047</name>
</gene>
<dbReference type="EMBL" id="KV454007">
    <property type="protein sequence ID" value="ODQ44492.1"/>
    <property type="molecule type" value="Genomic_DNA"/>
</dbReference>
<keyword evidence="11" id="KW-1185">Reference proteome</keyword>
<keyword evidence="9" id="KW-0472">Membrane</keyword>
<dbReference type="RefSeq" id="XP_019015605.1">
    <property type="nucleotide sequence ID" value="XM_019163050.1"/>
</dbReference>
<evidence type="ECO:0000256" key="9">
    <source>
        <dbReference type="ARBA" id="ARBA00023136"/>
    </source>
</evidence>
<dbReference type="OrthoDB" id="284357at2759"/>
<comment type="similarity">
    <text evidence="2">Belongs to the Tom7 family.</text>
</comment>
<dbReference type="Pfam" id="PF08038">
    <property type="entry name" value="Tom7"/>
    <property type="match status" value="1"/>
</dbReference>
<evidence type="ECO:0000256" key="8">
    <source>
        <dbReference type="ARBA" id="ARBA00023128"/>
    </source>
</evidence>
<dbReference type="AlphaFoldDB" id="A0A1E3NEE0"/>
<reference evidence="10 11" key="1">
    <citation type="journal article" date="2016" name="Proc. Natl. Acad. Sci. U.S.A.">
        <title>Comparative genomics of biotechnologically important yeasts.</title>
        <authorList>
            <person name="Riley R."/>
            <person name="Haridas S."/>
            <person name="Wolfe K.H."/>
            <person name="Lopes M.R."/>
            <person name="Hittinger C.T."/>
            <person name="Goeker M."/>
            <person name="Salamov A.A."/>
            <person name="Wisecaver J.H."/>
            <person name="Long T.M."/>
            <person name="Calvey C.H."/>
            <person name="Aerts A.L."/>
            <person name="Barry K.W."/>
            <person name="Choi C."/>
            <person name="Clum A."/>
            <person name="Coughlan A.Y."/>
            <person name="Deshpande S."/>
            <person name="Douglass A.P."/>
            <person name="Hanson S.J."/>
            <person name="Klenk H.-P."/>
            <person name="LaButti K.M."/>
            <person name="Lapidus A."/>
            <person name="Lindquist E.A."/>
            <person name="Lipzen A.M."/>
            <person name="Meier-Kolthoff J.P."/>
            <person name="Ohm R.A."/>
            <person name="Otillar R.P."/>
            <person name="Pangilinan J.L."/>
            <person name="Peng Y."/>
            <person name="Rokas A."/>
            <person name="Rosa C.A."/>
            <person name="Scheuner C."/>
            <person name="Sibirny A.A."/>
            <person name="Slot J.C."/>
            <person name="Stielow J.B."/>
            <person name="Sun H."/>
            <person name="Kurtzman C.P."/>
            <person name="Blackwell M."/>
            <person name="Grigoriev I.V."/>
            <person name="Jeffries T.W."/>
        </authorList>
    </citation>
    <scope>NUCLEOTIDE SEQUENCE [LARGE SCALE GENOMIC DNA]</scope>
    <source>
        <strain evidence="10 11">NRRL Y-2026</strain>
    </source>
</reference>
<evidence type="ECO:0000256" key="5">
    <source>
        <dbReference type="ARBA" id="ARBA00022787"/>
    </source>
</evidence>
<accession>A0A1E3NEE0</accession>
<proteinExistence type="inferred from homology"/>
<dbReference type="GO" id="GO:0008320">
    <property type="term" value="F:protein transmembrane transporter activity"/>
    <property type="evidence" value="ECO:0007669"/>
    <property type="project" value="EnsemblFungi"/>
</dbReference>
<keyword evidence="7" id="KW-1133">Transmembrane helix</keyword>
<evidence type="ECO:0000256" key="3">
    <source>
        <dbReference type="ARBA" id="ARBA00022448"/>
    </source>
</evidence>
<evidence type="ECO:0000313" key="10">
    <source>
        <dbReference type="EMBL" id="ODQ44492.1"/>
    </source>
</evidence>
<keyword evidence="4" id="KW-0812">Transmembrane</keyword>
<dbReference type="STRING" id="763406.A0A1E3NEE0"/>